<evidence type="ECO:0000256" key="1">
    <source>
        <dbReference type="ARBA" id="ARBA00007553"/>
    </source>
</evidence>
<comment type="similarity">
    <text evidence="1">Belongs to the N-acetylmuramoyl-L-alanine amidase 2 family.</text>
</comment>
<dbReference type="InterPro" id="IPR015510">
    <property type="entry name" value="PGRP"/>
</dbReference>
<dbReference type="CDD" id="cd06583">
    <property type="entry name" value="PGRP"/>
    <property type="match status" value="1"/>
</dbReference>
<evidence type="ECO:0000313" key="7">
    <source>
        <dbReference type="EMBL" id="CAB3257413.1"/>
    </source>
</evidence>
<dbReference type="InterPro" id="IPR006619">
    <property type="entry name" value="PGRP_domain_met/bac"/>
</dbReference>
<name>A0A8S1B4B2_ARCPL</name>
<evidence type="ECO:0000256" key="4">
    <source>
        <dbReference type="SAM" id="Phobius"/>
    </source>
</evidence>
<keyword evidence="8" id="KW-1185">Reference proteome</keyword>
<dbReference type="GO" id="GO:0009253">
    <property type="term" value="P:peptidoglycan catabolic process"/>
    <property type="evidence" value="ECO:0007669"/>
    <property type="project" value="InterPro"/>
</dbReference>
<dbReference type="InterPro" id="IPR002502">
    <property type="entry name" value="Amidase_domain"/>
</dbReference>
<keyword evidence="3" id="KW-0391">Immunity</keyword>
<dbReference type="PANTHER" id="PTHR11022">
    <property type="entry name" value="PEPTIDOGLYCAN RECOGNITION PROTEIN"/>
    <property type="match status" value="1"/>
</dbReference>
<dbReference type="PANTHER" id="PTHR11022:SF41">
    <property type="entry name" value="PEPTIDOGLYCAN-RECOGNITION PROTEIN LC-RELATED"/>
    <property type="match status" value="1"/>
</dbReference>
<keyword evidence="4" id="KW-1133">Transmembrane helix</keyword>
<dbReference type="AlphaFoldDB" id="A0A8S1B4B2"/>
<comment type="caution">
    <text evidence="7">The sequence shown here is derived from an EMBL/GenBank/DDBJ whole genome shotgun (WGS) entry which is preliminary data.</text>
</comment>
<dbReference type="Pfam" id="PF01510">
    <property type="entry name" value="Amidase_2"/>
    <property type="match status" value="1"/>
</dbReference>
<feature type="domain" description="Peptidoglycan recognition protein family" evidence="6">
    <location>
        <begin position="134"/>
        <end position="276"/>
    </location>
</feature>
<keyword evidence="4" id="KW-0472">Membrane</keyword>
<gene>
    <name evidence="7" type="ORF">APLA_LOCUS15952</name>
</gene>
<dbReference type="EMBL" id="CADEBC010000591">
    <property type="protein sequence ID" value="CAB3257413.1"/>
    <property type="molecule type" value="Genomic_DNA"/>
</dbReference>
<reference evidence="7 8" key="1">
    <citation type="submission" date="2020-04" db="EMBL/GenBank/DDBJ databases">
        <authorList>
            <person name="Wallbank WR R."/>
            <person name="Pardo Diaz C."/>
            <person name="Kozak K."/>
            <person name="Martin S."/>
            <person name="Jiggins C."/>
            <person name="Moest M."/>
            <person name="Warren A I."/>
            <person name="Byers J.R.P. K."/>
            <person name="Montejo-Kovacevich G."/>
            <person name="Yen C E."/>
        </authorList>
    </citation>
    <scope>NUCLEOTIDE SEQUENCE [LARGE SCALE GENOMIC DNA]</scope>
</reference>
<keyword evidence="2" id="KW-0399">Innate immunity</keyword>
<accession>A0A8S1B4B2</accession>
<dbReference type="SMART" id="SM00701">
    <property type="entry name" value="PGRP"/>
    <property type="match status" value="1"/>
</dbReference>
<proteinExistence type="inferred from homology"/>
<feature type="transmembrane region" description="Helical" evidence="4">
    <location>
        <begin position="97"/>
        <end position="120"/>
    </location>
</feature>
<evidence type="ECO:0000256" key="2">
    <source>
        <dbReference type="ARBA" id="ARBA00022588"/>
    </source>
</evidence>
<feature type="domain" description="N-acetylmuramoyl-L-alanine amidase" evidence="5">
    <location>
        <begin position="145"/>
        <end position="283"/>
    </location>
</feature>
<keyword evidence="4" id="KW-0812">Transmembrane</keyword>
<evidence type="ECO:0000256" key="3">
    <source>
        <dbReference type="ARBA" id="ARBA00022859"/>
    </source>
</evidence>
<dbReference type="SUPFAM" id="SSF55846">
    <property type="entry name" value="N-acetylmuramoyl-L-alanine amidase-like"/>
    <property type="match status" value="1"/>
</dbReference>
<dbReference type="Gene3D" id="3.40.80.10">
    <property type="entry name" value="Peptidoglycan recognition protein-like"/>
    <property type="match status" value="1"/>
</dbReference>
<sequence>MSRAREEDHQVAGPSTSTEVVPVDQLSIDRQQLIRQAAACYEQTVKNINVLNSEDVQVGPKFISVSQNVENIEVARGRILGLQLVSRQMNKPLRCSVAVFVCWTLVVAIILISFIFYMVFNKNPTRLDLDIHEPWYLRRDDWYANDDRGITLLNLPISMVIISHSVREYCTEKYQCVQYVLDIQRDHLTENRWDDIGPNFLVGGNGYVFEGRGANVLGEMVKYFDYKSISIMFLGNYVYDKPTLAMFDNLSVLFKELVNKRVLTTDYKVYGQCQVIGAIVKPGPNVMDNIHHFDHWDPKNRSSCMTLQYS</sequence>
<dbReference type="OrthoDB" id="10001926at2759"/>
<protein>
    <submittedName>
        <fullName evidence="7">Uncharacterized protein</fullName>
    </submittedName>
</protein>
<evidence type="ECO:0000259" key="6">
    <source>
        <dbReference type="SMART" id="SM00701"/>
    </source>
</evidence>
<dbReference type="SMART" id="SM00644">
    <property type="entry name" value="Ami_2"/>
    <property type="match status" value="1"/>
</dbReference>
<organism evidence="7 8">
    <name type="scientific">Arctia plantaginis</name>
    <name type="common">Wood tiger moth</name>
    <name type="synonym">Phalaena plantaginis</name>
    <dbReference type="NCBI Taxonomy" id="874455"/>
    <lineage>
        <taxon>Eukaryota</taxon>
        <taxon>Metazoa</taxon>
        <taxon>Ecdysozoa</taxon>
        <taxon>Arthropoda</taxon>
        <taxon>Hexapoda</taxon>
        <taxon>Insecta</taxon>
        <taxon>Pterygota</taxon>
        <taxon>Neoptera</taxon>
        <taxon>Endopterygota</taxon>
        <taxon>Lepidoptera</taxon>
        <taxon>Glossata</taxon>
        <taxon>Ditrysia</taxon>
        <taxon>Noctuoidea</taxon>
        <taxon>Erebidae</taxon>
        <taxon>Arctiinae</taxon>
        <taxon>Arctia</taxon>
    </lineage>
</organism>
<evidence type="ECO:0000259" key="5">
    <source>
        <dbReference type="SMART" id="SM00644"/>
    </source>
</evidence>
<evidence type="ECO:0000313" key="8">
    <source>
        <dbReference type="Proteomes" id="UP000494106"/>
    </source>
</evidence>
<dbReference type="Proteomes" id="UP000494106">
    <property type="component" value="Unassembled WGS sequence"/>
</dbReference>
<dbReference type="GO" id="GO:0008745">
    <property type="term" value="F:N-acetylmuramoyl-L-alanine amidase activity"/>
    <property type="evidence" value="ECO:0007669"/>
    <property type="project" value="InterPro"/>
</dbReference>
<dbReference type="InterPro" id="IPR036505">
    <property type="entry name" value="Amidase/PGRP_sf"/>
</dbReference>
<dbReference type="GO" id="GO:0008270">
    <property type="term" value="F:zinc ion binding"/>
    <property type="evidence" value="ECO:0007669"/>
    <property type="project" value="InterPro"/>
</dbReference>
<dbReference type="GO" id="GO:0045087">
    <property type="term" value="P:innate immune response"/>
    <property type="evidence" value="ECO:0007669"/>
    <property type="project" value="UniProtKB-KW"/>
</dbReference>